<comment type="cofactor">
    <cofactor evidence="7">
        <name>Mg(2+)</name>
        <dbReference type="ChEBI" id="CHEBI:18420"/>
    </cofactor>
    <text evidence="7">Binds 1 Mg(2+) ion per subunit.</text>
</comment>
<keyword evidence="7" id="KW-0460">Magnesium</keyword>
<dbReference type="HAMAP" id="MF_00109">
    <property type="entry name" value="Shikimate_kinase"/>
    <property type="match status" value="1"/>
</dbReference>
<dbReference type="InterPro" id="IPR031322">
    <property type="entry name" value="Shikimate/glucono_kinase"/>
</dbReference>
<feature type="binding site" evidence="7">
    <location>
        <position position="56"/>
    </location>
    <ligand>
        <name>substrate</name>
    </ligand>
</feature>
<feature type="binding site" evidence="7">
    <location>
        <begin position="10"/>
        <end position="15"/>
    </location>
    <ligand>
        <name>ATP</name>
        <dbReference type="ChEBI" id="CHEBI:30616"/>
    </ligand>
</feature>
<dbReference type="PANTHER" id="PTHR21087:SF16">
    <property type="entry name" value="SHIKIMATE KINASE 1, CHLOROPLASTIC"/>
    <property type="match status" value="1"/>
</dbReference>
<dbReference type="InterPro" id="IPR027417">
    <property type="entry name" value="P-loop_NTPase"/>
</dbReference>
<dbReference type="PRINTS" id="PR01100">
    <property type="entry name" value="SHIKIMTKNASE"/>
</dbReference>
<dbReference type="UniPathway" id="UPA00053">
    <property type="reaction ID" value="UER00088"/>
</dbReference>
<dbReference type="GO" id="GO:0008652">
    <property type="term" value="P:amino acid biosynthetic process"/>
    <property type="evidence" value="ECO:0007669"/>
    <property type="project" value="UniProtKB-KW"/>
</dbReference>
<dbReference type="EC" id="2.7.1.71" evidence="7"/>
<dbReference type="AlphaFoldDB" id="A0A1M6MLN9"/>
<dbReference type="GO" id="GO:0005524">
    <property type="term" value="F:ATP binding"/>
    <property type="evidence" value="ECO:0007669"/>
    <property type="project" value="UniProtKB-UniRule"/>
</dbReference>
<dbReference type="RefSeq" id="WP_072909858.1">
    <property type="nucleotide sequence ID" value="NZ_FQZT01000019.1"/>
</dbReference>
<organism evidence="8 9">
    <name type="scientific">Malonomonas rubra DSM 5091</name>
    <dbReference type="NCBI Taxonomy" id="1122189"/>
    <lineage>
        <taxon>Bacteria</taxon>
        <taxon>Pseudomonadati</taxon>
        <taxon>Thermodesulfobacteriota</taxon>
        <taxon>Desulfuromonadia</taxon>
        <taxon>Desulfuromonadales</taxon>
        <taxon>Geopsychrobacteraceae</taxon>
        <taxon>Malonomonas</taxon>
    </lineage>
</organism>
<keyword evidence="7" id="KW-0963">Cytoplasm</keyword>
<dbReference type="GO" id="GO:0009073">
    <property type="term" value="P:aromatic amino acid family biosynthetic process"/>
    <property type="evidence" value="ECO:0007669"/>
    <property type="project" value="UniProtKB-KW"/>
</dbReference>
<dbReference type="InterPro" id="IPR000623">
    <property type="entry name" value="Shikimate_kinase/TSH1"/>
</dbReference>
<dbReference type="Gene3D" id="3.40.50.300">
    <property type="entry name" value="P-loop containing nucleotide triphosphate hydrolases"/>
    <property type="match status" value="1"/>
</dbReference>
<keyword evidence="1 7" id="KW-0028">Amino-acid biosynthesis</keyword>
<comment type="subcellular location">
    <subcellularLocation>
        <location evidence="7">Cytoplasm</location>
    </subcellularLocation>
</comment>
<name>A0A1M6MLN9_MALRU</name>
<proteinExistence type="inferred from homology"/>
<keyword evidence="4 7" id="KW-0418">Kinase</keyword>
<dbReference type="GO" id="GO:0004765">
    <property type="term" value="F:shikimate kinase activity"/>
    <property type="evidence" value="ECO:0007669"/>
    <property type="project" value="UniProtKB-UniRule"/>
</dbReference>
<dbReference type="Pfam" id="PF01202">
    <property type="entry name" value="SKI"/>
    <property type="match status" value="1"/>
</dbReference>
<keyword evidence="9" id="KW-1185">Reference proteome</keyword>
<comment type="catalytic activity">
    <reaction evidence="7">
        <text>shikimate + ATP = 3-phosphoshikimate + ADP + H(+)</text>
        <dbReference type="Rhea" id="RHEA:13121"/>
        <dbReference type="ChEBI" id="CHEBI:15378"/>
        <dbReference type="ChEBI" id="CHEBI:30616"/>
        <dbReference type="ChEBI" id="CHEBI:36208"/>
        <dbReference type="ChEBI" id="CHEBI:145989"/>
        <dbReference type="ChEBI" id="CHEBI:456216"/>
        <dbReference type="EC" id="2.7.1.71"/>
    </reaction>
</comment>
<keyword evidence="3 7" id="KW-0547">Nucleotide-binding</keyword>
<feature type="binding site" evidence="7">
    <location>
        <position position="78"/>
    </location>
    <ligand>
        <name>substrate</name>
    </ligand>
</feature>
<feature type="binding site" evidence="7">
    <location>
        <position position="153"/>
    </location>
    <ligand>
        <name>ATP</name>
        <dbReference type="ChEBI" id="CHEBI:30616"/>
    </ligand>
</feature>
<comment type="similarity">
    <text evidence="7">Belongs to the shikimate kinase family.</text>
</comment>
<dbReference type="Proteomes" id="UP000184171">
    <property type="component" value="Unassembled WGS sequence"/>
</dbReference>
<dbReference type="CDD" id="cd00464">
    <property type="entry name" value="SK"/>
    <property type="match status" value="1"/>
</dbReference>
<dbReference type="GO" id="GO:0000287">
    <property type="term" value="F:magnesium ion binding"/>
    <property type="evidence" value="ECO:0007669"/>
    <property type="project" value="UniProtKB-UniRule"/>
</dbReference>
<evidence type="ECO:0000256" key="3">
    <source>
        <dbReference type="ARBA" id="ARBA00022741"/>
    </source>
</evidence>
<sequence length="166" mass="18623">MNIVLIGYRGTGKSHVGQLLGKKFGRKVVSMDEEIVKTAGMPIPQIVEKFGWDRFREMETEEARKLAGHDQLIIDCGGGIIERTENTEILQQNGNVFWLRASVESIVARIKDGTQRPALVEGKTFTEEVAEVLQRRTPLYRAAAHHEIDTDNRTPEQVAKAIISLL</sequence>
<feature type="binding site" evidence="7">
    <location>
        <position position="32"/>
    </location>
    <ligand>
        <name>substrate</name>
    </ligand>
</feature>
<feature type="binding site" evidence="7">
    <location>
        <position position="136"/>
    </location>
    <ligand>
        <name>substrate</name>
    </ligand>
</feature>
<dbReference type="OrthoDB" id="9800332at2"/>
<evidence type="ECO:0000256" key="1">
    <source>
        <dbReference type="ARBA" id="ARBA00022605"/>
    </source>
</evidence>
<comment type="pathway">
    <text evidence="7">Metabolic intermediate biosynthesis; chorismate biosynthesis; chorismate from D-erythrose 4-phosphate and phosphoenolpyruvate: step 5/7.</text>
</comment>
<feature type="binding site" evidence="7">
    <location>
        <position position="116"/>
    </location>
    <ligand>
        <name>ATP</name>
        <dbReference type="ChEBI" id="CHEBI:30616"/>
    </ligand>
</feature>
<evidence type="ECO:0000256" key="2">
    <source>
        <dbReference type="ARBA" id="ARBA00022679"/>
    </source>
</evidence>
<comment type="subunit">
    <text evidence="7">Monomer.</text>
</comment>
<evidence type="ECO:0000313" key="8">
    <source>
        <dbReference type="EMBL" id="SHJ84388.1"/>
    </source>
</evidence>
<evidence type="ECO:0000256" key="7">
    <source>
        <dbReference type="HAMAP-Rule" id="MF_00109"/>
    </source>
</evidence>
<keyword evidence="5 7" id="KW-0067">ATP-binding</keyword>
<dbReference type="STRING" id="1122189.SAMN02745165_03327"/>
<evidence type="ECO:0000256" key="5">
    <source>
        <dbReference type="ARBA" id="ARBA00022840"/>
    </source>
</evidence>
<feature type="binding site" evidence="7">
    <location>
        <position position="14"/>
    </location>
    <ligand>
        <name>Mg(2+)</name>
        <dbReference type="ChEBI" id="CHEBI:18420"/>
    </ligand>
</feature>
<evidence type="ECO:0000256" key="4">
    <source>
        <dbReference type="ARBA" id="ARBA00022777"/>
    </source>
</evidence>
<dbReference type="GO" id="GO:0009423">
    <property type="term" value="P:chorismate biosynthetic process"/>
    <property type="evidence" value="ECO:0007669"/>
    <property type="project" value="UniProtKB-UniRule"/>
</dbReference>
<evidence type="ECO:0000313" key="9">
    <source>
        <dbReference type="Proteomes" id="UP000184171"/>
    </source>
</evidence>
<comment type="function">
    <text evidence="7">Catalyzes the specific phosphorylation of the 3-hydroxyl group of shikimic acid using ATP as a cosubstrate.</text>
</comment>
<gene>
    <name evidence="7" type="primary">aroK</name>
    <name evidence="8" type="ORF">SAMN02745165_03327</name>
</gene>
<dbReference type="PANTHER" id="PTHR21087">
    <property type="entry name" value="SHIKIMATE KINASE"/>
    <property type="match status" value="1"/>
</dbReference>
<protein>
    <recommendedName>
        <fullName evidence="7">Shikimate kinase</fullName>
        <shortName evidence="7">SK</shortName>
        <ecNumber evidence="7">2.7.1.71</ecNumber>
    </recommendedName>
</protein>
<keyword evidence="7" id="KW-0479">Metal-binding</keyword>
<keyword evidence="6 7" id="KW-0057">Aromatic amino acid biosynthesis</keyword>
<evidence type="ECO:0000256" key="6">
    <source>
        <dbReference type="ARBA" id="ARBA00023141"/>
    </source>
</evidence>
<dbReference type="EMBL" id="FQZT01000019">
    <property type="protein sequence ID" value="SHJ84388.1"/>
    <property type="molecule type" value="Genomic_DNA"/>
</dbReference>
<dbReference type="SUPFAM" id="SSF52540">
    <property type="entry name" value="P-loop containing nucleoside triphosphate hydrolases"/>
    <property type="match status" value="1"/>
</dbReference>
<dbReference type="GO" id="GO:0005829">
    <property type="term" value="C:cytosol"/>
    <property type="evidence" value="ECO:0007669"/>
    <property type="project" value="TreeGrafter"/>
</dbReference>
<keyword evidence="2 7" id="KW-0808">Transferase</keyword>
<accession>A0A1M6MLN9</accession>
<reference evidence="8 9" key="1">
    <citation type="submission" date="2016-11" db="EMBL/GenBank/DDBJ databases">
        <authorList>
            <person name="Jaros S."/>
            <person name="Januszkiewicz K."/>
            <person name="Wedrychowicz H."/>
        </authorList>
    </citation>
    <scope>NUCLEOTIDE SEQUENCE [LARGE SCALE GENOMIC DNA]</scope>
    <source>
        <strain evidence="8 9">DSM 5091</strain>
    </source>
</reference>